<dbReference type="Pfam" id="PF01225">
    <property type="entry name" value="Mur_ligase"/>
    <property type="match status" value="1"/>
</dbReference>
<dbReference type="GO" id="GO:0051301">
    <property type="term" value="P:cell division"/>
    <property type="evidence" value="ECO:0007669"/>
    <property type="project" value="UniProtKB-KW"/>
</dbReference>
<dbReference type="GO" id="GO:0047480">
    <property type="term" value="F:UDP-N-acetylmuramoyl-tripeptide-D-alanyl-D-alanine ligase activity"/>
    <property type="evidence" value="ECO:0007669"/>
    <property type="project" value="UniProtKB-UniRule"/>
</dbReference>
<feature type="region of interest" description="Disordered" evidence="12">
    <location>
        <begin position="1"/>
        <end position="62"/>
    </location>
</feature>
<dbReference type="AlphaFoldDB" id="A0A5B8LSR9"/>
<dbReference type="PANTHER" id="PTHR43024">
    <property type="entry name" value="UDP-N-ACETYLMURAMOYL-TRIPEPTIDE--D-ALANYL-D-ALANINE LIGASE"/>
    <property type="match status" value="1"/>
</dbReference>
<evidence type="ECO:0000256" key="3">
    <source>
        <dbReference type="ARBA" id="ARBA00022618"/>
    </source>
</evidence>
<evidence type="ECO:0000256" key="10">
    <source>
        <dbReference type="HAMAP-Rule" id="MF_02019"/>
    </source>
</evidence>
<accession>A0A5B8LSR9</accession>
<proteinExistence type="inferred from homology"/>
<dbReference type="KEGG" id="dea:FPZ08_09135"/>
<evidence type="ECO:0000256" key="5">
    <source>
        <dbReference type="ARBA" id="ARBA00022840"/>
    </source>
</evidence>
<dbReference type="SUPFAM" id="SSF53244">
    <property type="entry name" value="MurD-like peptide ligases, peptide-binding domain"/>
    <property type="match status" value="1"/>
</dbReference>
<evidence type="ECO:0000256" key="2">
    <source>
        <dbReference type="ARBA" id="ARBA00022598"/>
    </source>
</evidence>
<dbReference type="InterPro" id="IPR013221">
    <property type="entry name" value="Mur_ligase_cen"/>
</dbReference>
<dbReference type="Proteomes" id="UP000315364">
    <property type="component" value="Chromosome"/>
</dbReference>
<comment type="similarity">
    <text evidence="10">Belongs to the MurCDEF family. MurF subfamily.</text>
</comment>
<evidence type="ECO:0000256" key="12">
    <source>
        <dbReference type="SAM" id="MobiDB-lite"/>
    </source>
</evidence>
<dbReference type="Gene3D" id="3.90.190.20">
    <property type="entry name" value="Mur ligase, C-terminal domain"/>
    <property type="match status" value="1"/>
</dbReference>
<dbReference type="EMBL" id="CP042304">
    <property type="protein sequence ID" value="QDZ10899.1"/>
    <property type="molecule type" value="Genomic_DNA"/>
</dbReference>
<dbReference type="SUPFAM" id="SSF53623">
    <property type="entry name" value="MurD-like peptide ligases, catalytic domain"/>
    <property type="match status" value="1"/>
</dbReference>
<evidence type="ECO:0000256" key="8">
    <source>
        <dbReference type="ARBA" id="ARBA00023306"/>
    </source>
</evidence>
<dbReference type="InterPro" id="IPR000713">
    <property type="entry name" value="Mur_ligase_N"/>
</dbReference>
<dbReference type="GO" id="GO:0005524">
    <property type="term" value="F:ATP binding"/>
    <property type="evidence" value="ECO:0007669"/>
    <property type="project" value="UniProtKB-UniRule"/>
</dbReference>
<dbReference type="InterPro" id="IPR036565">
    <property type="entry name" value="Mur-like_cat_sf"/>
</dbReference>
<dbReference type="PANTHER" id="PTHR43024:SF1">
    <property type="entry name" value="UDP-N-ACETYLMURAMOYL-TRIPEPTIDE--D-ALANYL-D-ALANINE LIGASE"/>
    <property type="match status" value="1"/>
</dbReference>
<comment type="subcellular location">
    <subcellularLocation>
        <location evidence="10 11">Cytoplasm</location>
    </subcellularLocation>
</comment>
<dbReference type="NCBIfam" id="TIGR01143">
    <property type="entry name" value="murF"/>
    <property type="match status" value="1"/>
</dbReference>
<dbReference type="InterPro" id="IPR051046">
    <property type="entry name" value="MurCDEF_CellWall_CoF430Synth"/>
</dbReference>
<dbReference type="SUPFAM" id="SSF63418">
    <property type="entry name" value="MurE/MurF N-terminal domain"/>
    <property type="match status" value="1"/>
</dbReference>
<dbReference type="GO" id="GO:0071555">
    <property type="term" value="P:cell wall organization"/>
    <property type="evidence" value="ECO:0007669"/>
    <property type="project" value="UniProtKB-KW"/>
</dbReference>
<keyword evidence="9 10" id="KW-0961">Cell wall biogenesis/degradation</keyword>
<protein>
    <recommendedName>
        <fullName evidence="10 11">UDP-N-acetylmuramoyl-tripeptide--D-alanyl-D-alanine ligase</fullName>
        <ecNumber evidence="10 11">6.3.2.10</ecNumber>
    </recommendedName>
    <alternativeName>
        <fullName evidence="10">D-alanyl-D-alanine-adding enzyme</fullName>
    </alternativeName>
</protein>
<comment type="catalytic activity">
    <reaction evidence="10 11">
        <text>D-alanyl-D-alanine + UDP-N-acetyl-alpha-D-muramoyl-L-alanyl-gamma-D-glutamyl-meso-2,6-diaminopimelate + ATP = UDP-N-acetyl-alpha-D-muramoyl-L-alanyl-gamma-D-glutamyl-meso-2,6-diaminopimeloyl-D-alanyl-D-alanine + ADP + phosphate + H(+)</text>
        <dbReference type="Rhea" id="RHEA:28374"/>
        <dbReference type="ChEBI" id="CHEBI:15378"/>
        <dbReference type="ChEBI" id="CHEBI:30616"/>
        <dbReference type="ChEBI" id="CHEBI:43474"/>
        <dbReference type="ChEBI" id="CHEBI:57822"/>
        <dbReference type="ChEBI" id="CHEBI:61386"/>
        <dbReference type="ChEBI" id="CHEBI:83905"/>
        <dbReference type="ChEBI" id="CHEBI:456216"/>
        <dbReference type="EC" id="6.3.2.10"/>
    </reaction>
</comment>
<comment type="pathway">
    <text evidence="10 11">Cell wall biogenesis; peptidoglycan biosynthesis.</text>
</comment>
<feature type="domain" description="Mur ligase N-terminal catalytic" evidence="13">
    <location>
        <begin position="90"/>
        <end position="137"/>
    </location>
</feature>
<dbReference type="Pfam" id="PF08245">
    <property type="entry name" value="Mur_ligase_M"/>
    <property type="match status" value="1"/>
</dbReference>
<keyword evidence="5 10" id="KW-0067">ATP-binding</keyword>
<keyword evidence="7 10" id="KW-0573">Peptidoglycan synthesis</keyword>
<dbReference type="HAMAP" id="MF_02019">
    <property type="entry name" value="MurF"/>
    <property type="match status" value="1"/>
</dbReference>
<keyword evidence="1 10" id="KW-0963">Cytoplasm</keyword>
<evidence type="ECO:0000256" key="1">
    <source>
        <dbReference type="ARBA" id="ARBA00022490"/>
    </source>
</evidence>
<dbReference type="GO" id="GO:0008766">
    <property type="term" value="F:UDP-N-acetylmuramoylalanyl-D-glutamyl-2,6-diaminopimelate-D-alanyl-D-alanine ligase activity"/>
    <property type="evidence" value="ECO:0007669"/>
    <property type="project" value="RHEA"/>
</dbReference>
<evidence type="ECO:0000256" key="4">
    <source>
        <dbReference type="ARBA" id="ARBA00022741"/>
    </source>
</evidence>
<keyword evidence="8 10" id="KW-0131">Cell cycle</keyword>
<name>A0A5B8LSR9_9HYPH</name>
<dbReference type="Pfam" id="PF02875">
    <property type="entry name" value="Mur_ligase_C"/>
    <property type="match status" value="1"/>
</dbReference>
<sequence length="526" mass="54766">MKWWRRRSRGRADAATCTARHPPPCGEGWGGGLPRAGHRAQPPPPPNLPRRGGGAASSARKPLMTQPLYTIADILAATGGTTSLDPTTAINSVSIDSRELGPDALFVAIKGDRFDGHDFVDKALDNGAVAALVSRGEGEHRVVVPDALEGLRNIARAARARSRALVVGVTGSVGKTTTKEAIRVVFEAAGQTHASIKSFNNHWGVPLMLARLPERAQFGVFEMGMSAPDEIRPLAQLVRPHIAVITTVAAAHLEAFGSLDGIARAKAEIFAGLEPGGTAVLNADHPQLGVLLDEANAAGVSNIVTYGEARGADWRILDIETAADRSFATVEHNGERHALVLNVPGRHMVANATAALAVAHLAGVEPEVALRALAGFGAQPGRGQRLLLGPADKPLLLIDESYNANTASMTAALDVFAAQTAPGGRKLLILGDMLELGPQSAELHASLAPDVIASGAERIYLVGASMAALAGALGSSRVAAHTQTAAEMAEIVLNELAYGDAVMVKGSNGVGLTGIVDKVRKRFEDT</sequence>
<evidence type="ECO:0000256" key="6">
    <source>
        <dbReference type="ARBA" id="ARBA00022960"/>
    </source>
</evidence>
<feature type="domain" description="Mur ligase C-terminal" evidence="14">
    <location>
        <begin position="393"/>
        <end position="507"/>
    </location>
</feature>
<evidence type="ECO:0000259" key="13">
    <source>
        <dbReference type="Pfam" id="PF01225"/>
    </source>
</evidence>
<dbReference type="InterPro" id="IPR035911">
    <property type="entry name" value="MurE/MurF_N"/>
</dbReference>
<dbReference type="UniPathway" id="UPA00219"/>
<reference evidence="16 17" key="1">
    <citation type="submission" date="2019-07" db="EMBL/GenBank/DDBJ databases">
        <title>Full genome sequence of Devosia sp. Gsoil 520.</title>
        <authorList>
            <person name="Im W.-T."/>
        </authorList>
    </citation>
    <scope>NUCLEOTIDE SEQUENCE [LARGE SCALE GENOMIC DNA]</scope>
    <source>
        <strain evidence="16 17">Gsoil 520</strain>
    </source>
</reference>
<dbReference type="GO" id="GO:0005737">
    <property type="term" value="C:cytoplasm"/>
    <property type="evidence" value="ECO:0007669"/>
    <property type="project" value="UniProtKB-SubCell"/>
</dbReference>
<evidence type="ECO:0000259" key="14">
    <source>
        <dbReference type="Pfam" id="PF02875"/>
    </source>
</evidence>
<dbReference type="InterPro" id="IPR004101">
    <property type="entry name" value="Mur_ligase_C"/>
</dbReference>
<feature type="binding site" evidence="10">
    <location>
        <begin position="171"/>
        <end position="177"/>
    </location>
    <ligand>
        <name>ATP</name>
        <dbReference type="ChEBI" id="CHEBI:30616"/>
    </ligand>
</feature>
<evidence type="ECO:0000313" key="16">
    <source>
        <dbReference type="EMBL" id="QDZ10899.1"/>
    </source>
</evidence>
<dbReference type="InterPro" id="IPR036615">
    <property type="entry name" value="Mur_ligase_C_dom_sf"/>
</dbReference>
<keyword evidence="4 10" id="KW-0547">Nucleotide-binding</keyword>
<evidence type="ECO:0000256" key="9">
    <source>
        <dbReference type="ARBA" id="ARBA00023316"/>
    </source>
</evidence>
<dbReference type="InterPro" id="IPR005863">
    <property type="entry name" value="UDP-N-AcMur_synth"/>
</dbReference>
<evidence type="ECO:0000259" key="15">
    <source>
        <dbReference type="Pfam" id="PF08245"/>
    </source>
</evidence>
<organism evidence="16 17">
    <name type="scientific">Devosia ginsengisoli</name>
    <dbReference type="NCBI Taxonomy" id="400770"/>
    <lineage>
        <taxon>Bacteria</taxon>
        <taxon>Pseudomonadati</taxon>
        <taxon>Pseudomonadota</taxon>
        <taxon>Alphaproteobacteria</taxon>
        <taxon>Hyphomicrobiales</taxon>
        <taxon>Devosiaceae</taxon>
        <taxon>Devosia</taxon>
    </lineage>
</organism>
<dbReference type="GO" id="GO:0009252">
    <property type="term" value="P:peptidoglycan biosynthetic process"/>
    <property type="evidence" value="ECO:0007669"/>
    <property type="project" value="UniProtKB-UniRule"/>
</dbReference>
<feature type="domain" description="Mur ligase central" evidence="15">
    <location>
        <begin position="169"/>
        <end position="359"/>
    </location>
</feature>
<dbReference type="EC" id="6.3.2.10" evidence="10 11"/>
<evidence type="ECO:0000313" key="17">
    <source>
        <dbReference type="Proteomes" id="UP000315364"/>
    </source>
</evidence>
<gene>
    <name evidence="10" type="primary">murF</name>
    <name evidence="16" type="ORF">FPZ08_09135</name>
</gene>
<dbReference type="GO" id="GO:0008360">
    <property type="term" value="P:regulation of cell shape"/>
    <property type="evidence" value="ECO:0007669"/>
    <property type="project" value="UniProtKB-KW"/>
</dbReference>
<evidence type="ECO:0000256" key="7">
    <source>
        <dbReference type="ARBA" id="ARBA00022984"/>
    </source>
</evidence>
<comment type="function">
    <text evidence="10 11">Involved in cell wall formation. Catalyzes the final step in the synthesis of UDP-N-acetylmuramoyl-pentapeptide, the precursor of murein.</text>
</comment>
<keyword evidence="6 10" id="KW-0133">Cell shape</keyword>
<keyword evidence="3 10" id="KW-0132">Cell division</keyword>
<dbReference type="OrthoDB" id="9801978at2"/>
<dbReference type="Gene3D" id="3.40.1190.10">
    <property type="entry name" value="Mur-like, catalytic domain"/>
    <property type="match status" value="1"/>
</dbReference>
<keyword evidence="17" id="KW-1185">Reference proteome</keyword>
<keyword evidence="2 10" id="KW-0436">Ligase</keyword>
<dbReference type="Gene3D" id="3.40.1390.10">
    <property type="entry name" value="MurE/MurF, N-terminal domain"/>
    <property type="match status" value="1"/>
</dbReference>
<evidence type="ECO:0000256" key="11">
    <source>
        <dbReference type="RuleBase" id="RU004136"/>
    </source>
</evidence>